<name>A0A1X2F7F5_MYCSZ</name>
<dbReference type="EMBL" id="LQPW01000019">
    <property type="protein sequence ID" value="ORX14337.1"/>
    <property type="molecule type" value="Genomic_DNA"/>
</dbReference>
<proteinExistence type="predicted"/>
<dbReference type="SUPFAM" id="SSF48498">
    <property type="entry name" value="Tetracyclin repressor-like, C-terminal domain"/>
    <property type="match status" value="1"/>
</dbReference>
<accession>A0A1X2F7F5</accession>
<dbReference type="Proteomes" id="UP000193317">
    <property type="component" value="Unassembled WGS sequence"/>
</dbReference>
<dbReference type="OrthoDB" id="6929199at2"/>
<feature type="DNA-binding region" description="H-T-H motif" evidence="2">
    <location>
        <begin position="36"/>
        <end position="55"/>
    </location>
</feature>
<dbReference type="Pfam" id="PF00440">
    <property type="entry name" value="TetR_N"/>
    <property type="match status" value="1"/>
</dbReference>
<sequence length="189" mass="20637">MTAMSDRRPRDPAGRRQAIVEAAGRVIARQGLGALTHRRVAAEAEVPVGSTTYYFSDLGALREAALAHAATSSAEDLEEWRRRLDENEDLPATLARLVTEYLADPDRHRTLNELYLAATHRPELQGLARLWPDGLVTLLEPRIGRRAAEAVTALLDGATLRALITGTPLGIDALTDAIRRLTAEVPLHP</sequence>
<dbReference type="InterPro" id="IPR001647">
    <property type="entry name" value="HTH_TetR"/>
</dbReference>
<dbReference type="InterPro" id="IPR009057">
    <property type="entry name" value="Homeodomain-like_sf"/>
</dbReference>
<comment type="caution">
    <text evidence="4">The sequence shown here is derived from an EMBL/GenBank/DDBJ whole genome shotgun (WGS) entry which is preliminary data.</text>
</comment>
<dbReference type="InterPro" id="IPR036271">
    <property type="entry name" value="Tet_transcr_reg_TetR-rel_C_sf"/>
</dbReference>
<dbReference type="SUPFAM" id="SSF46689">
    <property type="entry name" value="Homeodomain-like"/>
    <property type="match status" value="1"/>
</dbReference>
<dbReference type="PROSITE" id="PS50977">
    <property type="entry name" value="HTH_TETR_2"/>
    <property type="match status" value="1"/>
</dbReference>
<dbReference type="PANTHER" id="PTHR30055">
    <property type="entry name" value="HTH-TYPE TRANSCRIPTIONAL REGULATOR RUTR"/>
    <property type="match status" value="1"/>
</dbReference>
<dbReference type="Gene3D" id="1.10.357.10">
    <property type="entry name" value="Tetracycline Repressor, domain 2"/>
    <property type="match status" value="1"/>
</dbReference>
<dbReference type="RefSeq" id="WP_085669585.1">
    <property type="nucleotide sequence ID" value="NZ_JACKRU010000507.1"/>
</dbReference>
<keyword evidence="1 2" id="KW-0238">DNA-binding</keyword>
<feature type="domain" description="HTH tetR-type" evidence="3">
    <location>
        <begin position="13"/>
        <end position="73"/>
    </location>
</feature>
<dbReference type="InterPro" id="IPR050109">
    <property type="entry name" value="HTH-type_TetR-like_transc_reg"/>
</dbReference>
<dbReference type="Pfam" id="PF17940">
    <property type="entry name" value="TetR_C_31"/>
    <property type="match status" value="1"/>
</dbReference>
<evidence type="ECO:0000259" key="3">
    <source>
        <dbReference type="PROSITE" id="PS50977"/>
    </source>
</evidence>
<dbReference type="GO" id="GO:0000976">
    <property type="term" value="F:transcription cis-regulatory region binding"/>
    <property type="evidence" value="ECO:0007669"/>
    <property type="project" value="TreeGrafter"/>
</dbReference>
<keyword evidence="5" id="KW-1185">Reference proteome</keyword>
<dbReference type="GO" id="GO:0003700">
    <property type="term" value="F:DNA-binding transcription factor activity"/>
    <property type="evidence" value="ECO:0007669"/>
    <property type="project" value="TreeGrafter"/>
</dbReference>
<dbReference type="InterPro" id="IPR041583">
    <property type="entry name" value="TetR_C_31"/>
</dbReference>
<gene>
    <name evidence="4" type="ORF">AWC27_20680</name>
</gene>
<protein>
    <submittedName>
        <fullName evidence="4">DNA-binding transcriptional regulator</fullName>
    </submittedName>
</protein>
<reference evidence="4 5" key="1">
    <citation type="submission" date="2016-01" db="EMBL/GenBank/DDBJ databases">
        <title>The new phylogeny of the genus Mycobacterium.</title>
        <authorList>
            <person name="Tarcisio F."/>
            <person name="Conor M."/>
            <person name="Antonella G."/>
            <person name="Elisabetta G."/>
            <person name="Giulia F.S."/>
            <person name="Sara T."/>
            <person name="Anna F."/>
            <person name="Clotilde B."/>
            <person name="Roberto B."/>
            <person name="Veronica D.S."/>
            <person name="Fabio R."/>
            <person name="Monica P."/>
            <person name="Olivier J."/>
            <person name="Enrico T."/>
            <person name="Nicola S."/>
        </authorList>
    </citation>
    <scope>NUCLEOTIDE SEQUENCE [LARGE SCALE GENOMIC DNA]</scope>
    <source>
        <strain evidence="4 5">DSM 44166</strain>
    </source>
</reference>
<dbReference type="PANTHER" id="PTHR30055:SF231">
    <property type="entry name" value="TRANSCRIPTIONAL REGULATORY PROTEIN (PROBABLY DEOR-FAMILY)-RELATED"/>
    <property type="match status" value="1"/>
</dbReference>
<evidence type="ECO:0000256" key="1">
    <source>
        <dbReference type="ARBA" id="ARBA00023125"/>
    </source>
</evidence>
<dbReference type="AlphaFoldDB" id="A0A1X2F7F5"/>
<dbReference type="STRING" id="1787.A5725_10210"/>
<evidence type="ECO:0000313" key="4">
    <source>
        <dbReference type="EMBL" id="ORX14337.1"/>
    </source>
</evidence>
<evidence type="ECO:0000256" key="2">
    <source>
        <dbReference type="PROSITE-ProRule" id="PRU00335"/>
    </source>
</evidence>
<evidence type="ECO:0000313" key="5">
    <source>
        <dbReference type="Proteomes" id="UP000193317"/>
    </source>
</evidence>
<organism evidence="4 5">
    <name type="scientific">Mycobacterium szulgai</name>
    <dbReference type="NCBI Taxonomy" id="1787"/>
    <lineage>
        <taxon>Bacteria</taxon>
        <taxon>Bacillati</taxon>
        <taxon>Actinomycetota</taxon>
        <taxon>Actinomycetes</taxon>
        <taxon>Mycobacteriales</taxon>
        <taxon>Mycobacteriaceae</taxon>
        <taxon>Mycobacterium</taxon>
    </lineage>
</organism>